<dbReference type="Proteomes" id="UP000595564">
    <property type="component" value="Chromosome"/>
</dbReference>
<keyword evidence="1" id="KW-0812">Transmembrane</keyword>
<feature type="transmembrane region" description="Helical" evidence="1">
    <location>
        <begin position="9"/>
        <end position="30"/>
    </location>
</feature>
<name>A0A7R6PYJ0_9BACT</name>
<keyword evidence="1" id="KW-1133">Transmembrane helix</keyword>
<evidence type="ECO:0000313" key="2">
    <source>
        <dbReference type="EMBL" id="BBB31978.1"/>
    </source>
</evidence>
<accession>A0A7R6PYJ0</accession>
<organism evidence="2 3">
    <name type="scientific">Thermotomaculum hydrothermale</name>
    <dbReference type="NCBI Taxonomy" id="981385"/>
    <lineage>
        <taxon>Bacteria</taxon>
        <taxon>Pseudomonadati</taxon>
        <taxon>Acidobacteriota</taxon>
        <taxon>Holophagae</taxon>
        <taxon>Thermotomaculales</taxon>
        <taxon>Thermotomaculaceae</taxon>
        <taxon>Thermotomaculum</taxon>
    </lineage>
</organism>
<reference evidence="2 3" key="1">
    <citation type="journal article" date="2012" name="Extremophiles">
        <title>Thermotomaculum hydrothermale gen. nov., sp. nov., a novel heterotrophic thermophile within the phylum Acidobacteria from a deep-sea hydrothermal vent chimney in the Southern Okinawa Trough.</title>
        <authorList>
            <person name="Izumi H."/>
            <person name="Nunoura T."/>
            <person name="Miyazaki M."/>
            <person name="Mino S."/>
            <person name="Toki T."/>
            <person name="Takai K."/>
            <person name="Sako Y."/>
            <person name="Sawabe T."/>
            <person name="Nakagawa S."/>
        </authorList>
    </citation>
    <scope>NUCLEOTIDE SEQUENCE [LARGE SCALE GENOMIC DNA]</scope>
    <source>
        <strain evidence="2 3">AC55</strain>
    </source>
</reference>
<protein>
    <submittedName>
        <fullName evidence="2">Uncharacterized protein</fullName>
    </submittedName>
</protein>
<dbReference type="AlphaFoldDB" id="A0A7R6PYJ0"/>
<sequence length="195" mass="22756">MKKLFMENIVFMVLTSITIIGGYFFLRYAYKVTDQTPFTQEIVLIFLGTIATILITATLLNKQTEVELKKEQSIKYLDLKSNTYLDLINYIESIILKRNLEHKDIIKLQFLTHRLATVASPNVLIEYTNFLKIFEKSYTDKKIDDKDEDELSKALAKLTIKIREDMIGELDKQSGYDTQEIEQKVIENTNRTIKL</sequence>
<feature type="transmembrane region" description="Helical" evidence="1">
    <location>
        <begin position="42"/>
        <end position="60"/>
    </location>
</feature>
<keyword evidence="1" id="KW-0472">Membrane</keyword>
<keyword evidence="3" id="KW-1185">Reference proteome</keyword>
<dbReference type="KEGG" id="thyd:TTHT_0362"/>
<proteinExistence type="predicted"/>
<gene>
    <name evidence="2" type="ORF">TTHT_0362</name>
</gene>
<dbReference type="RefSeq" id="WP_201328310.1">
    <property type="nucleotide sequence ID" value="NZ_AP017470.1"/>
</dbReference>
<dbReference type="EMBL" id="AP017470">
    <property type="protein sequence ID" value="BBB31978.1"/>
    <property type="molecule type" value="Genomic_DNA"/>
</dbReference>
<evidence type="ECO:0000256" key="1">
    <source>
        <dbReference type="SAM" id="Phobius"/>
    </source>
</evidence>
<evidence type="ECO:0000313" key="3">
    <source>
        <dbReference type="Proteomes" id="UP000595564"/>
    </source>
</evidence>